<dbReference type="AlphaFoldDB" id="X0VZG0"/>
<dbReference type="EMBL" id="BARS01035894">
    <property type="protein sequence ID" value="GAG23700.1"/>
    <property type="molecule type" value="Genomic_DNA"/>
</dbReference>
<gene>
    <name evidence="1" type="ORF">S01H1_55239</name>
</gene>
<organism evidence="1">
    <name type="scientific">marine sediment metagenome</name>
    <dbReference type="NCBI Taxonomy" id="412755"/>
    <lineage>
        <taxon>unclassified sequences</taxon>
        <taxon>metagenomes</taxon>
        <taxon>ecological metagenomes</taxon>
    </lineage>
</organism>
<proteinExistence type="predicted"/>
<reference evidence="1" key="1">
    <citation type="journal article" date="2014" name="Front. Microbiol.">
        <title>High frequency of phylogenetically diverse reductive dehalogenase-homologous genes in deep subseafloor sedimentary metagenomes.</title>
        <authorList>
            <person name="Kawai M."/>
            <person name="Futagami T."/>
            <person name="Toyoda A."/>
            <person name="Takaki Y."/>
            <person name="Nishi S."/>
            <person name="Hori S."/>
            <person name="Arai W."/>
            <person name="Tsubouchi T."/>
            <person name="Morono Y."/>
            <person name="Uchiyama I."/>
            <person name="Ito T."/>
            <person name="Fujiyama A."/>
            <person name="Inagaki F."/>
            <person name="Takami H."/>
        </authorList>
    </citation>
    <scope>NUCLEOTIDE SEQUENCE</scope>
    <source>
        <strain evidence="1">Expedition CK06-06</strain>
    </source>
</reference>
<evidence type="ECO:0000313" key="1">
    <source>
        <dbReference type="EMBL" id="GAG23700.1"/>
    </source>
</evidence>
<name>X0VZG0_9ZZZZ</name>
<sequence length="69" mass="8105">METVKISDIPQNVKEWIKSWKQLTIGEETENSIIISGFPELIEIILLNLHNIMIPFHDFSHNIKYLRGE</sequence>
<protein>
    <submittedName>
        <fullName evidence="1">Uncharacterized protein</fullName>
    </submittedName>
</protein>
<comment type="caution">
    <text evidence="1">The sequence shown here is derived from an EMBL/GenBank/DDBJ whole genome shotgun (WGS) entry which is preliminary data.</text>
</comment>
<accession>X0VZG0</accession>